<evidence type="ECO:0000256" key="4">
    <source>
        <dbReference type="ARBA" id="ARBA00023163"/>
    </source>
</evidence>
<keyword evidence="3 6" id="KW-0238">DNA-binding</keyword>
<dbReference type="FunFam" id="1.10.10.10:FF:000001">
    <property type="entry name" value="LysR family transcriptional regulator"/>
    <property type="match status" value="1"/>
</dbReference>
<dbReference type="InterPro" id="IPR005119">
    <property type="entry name" value="LysR_subst-bd"/>
</dbReference>
<evidence type="ECO:0000259" key="5">
    <source>
        <dbReference type="PROSITE" id="PS50931"/>
    </source>
</evidence>
<proteinExistence type="inferred from homology"/>
<dbReference type="PANTHER" id="PTHR30579">
    <property type="entry name" value="TRANSCRIPTIONAL REGULATOR"/>
    <property type="match status" value="1"/>
</dbReference>
<accession>A0A1H9HRB7</accession>
<dbReference type="Gene3D" id="3.40.190.10">
    <property type="entry name" value="Periplasmic binding protein-like II"/>
    <property type="match status" value="2"/>
</dbReference>
<dbReference type="SUPFAM" id="SSF46785">
    <property type="entry name" value="Winged helix' DNA-binding domain"/>
    <property type="match status" value="1"/>
</dbReference>
<evidence type="ECO:0000256" key="3">
    <source>
        <dbReference type="ARBA" id="ARBA00023125"/>
    </source>
</evidence>
<dbReference type="OrthoDB" id="9814165at2"/>
<comment type="similarity">
    <text evidence="1">Belongs to the LysR transcriptional regulatory family.</text>
</comment>
<dbReference type="Pfam" id="PF00126">
    <property type="entry name" value="HTH_1"/>
    <property type="match status" value="1"/>
</dbReference>
<dbReference type="PROSITE" id="PS50931">
    <property type="entry name" value="HTH_LYSR"/>
    <property type="match status" value="1"/>
</dbReference>
<dbReference type="Pfam" id="PF03466">
    <property type="entry name" value="LysR_substrate"/>
    <property type="match status" value="1"/>
</dbReference>
<dbReference type="STRING" id="1855383.SAMN05216548_106133"/>
<keyword evidence="4" id="KW-0804">Transcription</keyword>
<dbReference type="InterPro" id="IPR000847">
    <property type="entry name" value="LysR_HTH_N"/>
</dbReference>
<feature type="domain" description="HTH lysR-type" evidence="5">
    <location>
        <begin position="5"/>
        <end position="62"/>
    </location>
</feature>
<gene>
    <name evidence="6" type="ORF">SAMN05216548_106133</name>
</gene>
<sequence length="289" mass="30829">MRRNLDIALLRTFAAVADQHSMTGASQVLHLTQGAVSQQIARLEELVGDQLLRREPRGLRLTPAGERLLGRARTLLALNDEIWSEIAGGGVAGPVRLGLPYDLIASHFGPALKSYCEAFPLVDLDLVCLPSPDLLAGIRDGQLDVAVVEEALGAESGETLAIDRLVWVGARGGQAHGRTPLPLSLVAETCLFRPPVLQALTRQKRASRAVFENGGLDATRTTVRMDLAVSAWLATTVPADLAILPPEAGLPELPSFAITLHVAHAARGAAIEELTRHLRETMARPSVAA</sequence>
<reference evidence="6 7" key="1">
    <citation type="submission" date="2016-10" db="EMBL/GenBank/DDBJ databases">
        <authorList>
            <person name="de Groot N.N."/>
        </authorList>
    </citation>
    <scope>NUCLEOTIDE SEQUENCE [LARGE SCALE GENOMIC DNA]</scope>
    <source>
        <strain evidence="6 7">A52C2</strain>
    </source>
</reference>
<dbReference type="SUPFAM" id="SSF53850">
    <property type="entry name" value="Periplasmic binding protein-like II"/>
    <property type="match status" value="1"/>
</dbReference>
<dbReference type="InterPro" id="IPR036390">
    <property type="entry name" value="WH_DNA-bd_sf"/>
</dbReference>
<dbReference type="PANTHER" id="PTHR30579:SF7">
    <property type="entry name" value="HTH-TYPE TRANSCRIPTIONAL REGULATOR LRHA-RELATED"/>
    <property type="match status" value="1"/>
</dbReference>
<dbReference type="GO" id="GO:0003700">
    <property type="term" value="F:DNA-binding transcription factor activity"/>
    <property type="evidence" value="ECO:0007669"/>
    <property type="project" value="InterPro"/>
</dbReference>
<dbReference type="GO" id="GO:0003677">
    <property type="term" value="F:DNA binding"/>
    <property type="evidence" value="ECO:0007669"/>
    <property type="project" value="UniProtKB-KW"/>
</dbReference>
<evidence type="ECO:0000256" key="2">
    <source>
        <dbReference type="ARBA" id="ARBA00023015"/>
    </source>
</evidence>
<protein>
    <submittedName>
        <fullName evidence="6">DNA-binding transcriptional regulator, LysR family</fullName>
    </submittedName>
</protein>
<dbReference type="AlphaFoldDB" id="A0A1H9HRB7"/>
<keyword evidence="7" id="KW-1185">Reference proteome</keyword>
<dbReference type="InterPro" id="IPR036388">
    <property type="entry name" value="WH-like_DNA-bd_sf"/>
</dbReference>
<organism evidence="6 7">
    <name type="scientific">Faunimonas pinastri</name>
    <dbReference type="NCBI Taxonomy" id="1855383"/>
    <lineage>
        <taxon>Bacteria</taxon>
        <taxon>Pseudomonadati</taxon>
        <taxon>Pseudomonadota</taxon>
        <taxon>Alphaproteobacteria</taxon>
        <taxon>Hyphomicrobiales</taxon>
        <taxon>Afifellaceae</taxon>
        <taxon>Faunimonas</taxon>
    </lineage>
</organism>
<dbReference type="InterPro" id="IPR050176">
    <property type="entry name" value="LTTR"/>
</dbReference>
<evidence type="ECO:0000256" key="1">
    <source>
        <dbReference type="ARBA" id="ARBA00009437"/>
    </source>
</evidence>
<dbReference type="Gene3D" id="1.10.10.10">
    <property type="entry name" value="Winged helix-like DNA-binding domain superfamily/Winged helix DNA-binding domain"/>
    <property type="match status" value="1"/>
</dbReference>
<dbReference type="EMBL" id="FOFG01000006">
    <property type="protein sequence ID" value="SEQ64861.1"/>
    <property type="molecule type" value="Genomic_DNA"/>
</dbReference>
<keyword evidence="2" id="KW-0805">Transcription regulation</keyword>
<name>A0A1H9HRB7_9HYPH</name>
<dbReference type="Proteomes" id="UP000199647">
    <property type="component" value="Unassembled WGS sequence"/>
</dbReference>
<evidence type="ECO:0000313" key="7">
    <source>
        <dbReference type="Proteomes" id="UP000199647"/>
    </source>
</evidence>
<dbReference type="RefSeq" id="WP_092496488.1">
    <property type="nucleotide sequence ID" value="NZ_FOFG01000006.1"/>
</dbReference>
<evidence type="ECO:0000313" key="6">
    <source>
        <dbReference type="EMBL" id="SEQ64861.1"/>
    </source>
</evidence>
<dbReference type="PRINTS" id="PR00039">
    <property type="entry name" value="HTHLYSR"/>
</dbReference>